<dbReference type="SMART" id="SM00091">
    <property type="entry name" value="PAS"/>
    <property type="match status" value="2"/>
</dbReference>
<feature type="coiled-coil region" evidence="7">
    <location>
        <begin position="664"/>
        <end position="747"/>
    </location>
</feature>
<dbReference type="RefSeq" id="WP_089687469.1">
    <property type="nucleotide sequence ID" value="NZ_FNFO01000013.1"/>
</dbReference>
<dbReference type="InterPro" id="IPR005467">
    <property type="entry name" value="His_kinase_dom"/>
</dbReference>
<dbReference type="InterPro" id="IPR000673">
    <property type="entry name" value="Sig_transdc_resp-reg_Me-estase"/>
</dbReference>
<evidence type="ECO:0000256" key="1">
    <source>
        <dbReference type="ARBA" id="ARBA00001541"/>
    </source>
</evidence>
<feature type="active site" evidence="6">
    <location>
        <position position="54"/>
    </location>
</feature>
<dbReference type="InterPro" id="IPR022642">
    <property type="entry name" value="CheR_C"/>
</dbReference>
<dbReference type="SMART" id="SM00086">
    <property type="entry name" value="PAC"/>
    <property type="match status" value="2"/>
</dbReference>
<feature type="domain" description="Histidine kinase" evidence="9">
    <location>
        <begin position="1158"/>
        <end position="1372"/>
    </location>
</feature>
<dbReference type="Gene3D" id="3.30.450.20">
    <property type="entry name" value="PAS domain"/>
    <property type="match status" value="3"/>
</dbReference>
<dbReference type="SMART" id="SM00138">
    <property type="entry name" value="MeTrc"/>
    <property type="match status" value="1"/>
</dbReference>
<dbReference type="OrthoDB" id="9816309at2"/>
<dbReference type="Gene3D" id="3.30.565.10">
    <property type="entry name" value="Histidine kinase-like ATPase, C-terminal domain"/>
    <property type="match status" value="1"/>
</dbReference>
<dbReference type="PROSITE" id="PS50122">
    <property type="entry name" value="CHEB"/>
    <property type="match status" value="1"/>
</dbReference>
<evidence type="ECO:0000259" key="11">
    <source>
        <dbReference type="PROSITE" id="PS50122"/>
    </source>
</evidence>
<dbReference type="InterPro" id="IPR035909">
    <property type="entry name" value="CheB_C"/>
</dbReference>
<dbReference type="SUPFAM" id="SSF53335">
    <property type="entry name" value="S-adenosyl-L-methionine-dependent methyltransferases"/>
    <property type="match status" value="1"/>
</dbReference>
<dbReference type="InterPro" id="IPR003594">
    <property type="entry name" value="HATPase_dom"/>
</dbReference>
<dbReference type="PROSITE" id="PS50113">
    <property type="entry name" value="PAC"/>
    <property type="match status" value="1"/>
</dbReference>
<dbReference type="InterPro" id="IPR001610">
    <property type="entry name" value="PAC"/>
</dbReference>
<evidence type="ECO:0000256" key="3">
    <source>
        <dbReference type="ARBA" id="ARBA00022603"/>
    </source>
</evidence>
<dbReference type="GO" id="GO:0000155">
    <property type="term" value="F:phosphorelay sensor kinase activity"/>
    <property type="evidence" value="ECO:0007669"/>
    <property type="project" value="InterPro"/>
</dbReference>
<keyword evidence="3" id="KW-0489">Methyltransferase</keyword>
<dbReference type="InterPro" id="IPR035965">
    <property type="entry name" value="PAS-like_dom_sf"/>
</dbReference>
<dbReference type="PRINTS" id="PR00996">
    <property type="entry name" value="CHERMTFRASE"/>
</dbReference>
<evidence type="ECO:0000313" key="14">
    <source>
        <dbReference type="Proteomes" id="UP000198510"/>
    </source>
</evidence>
<dbReference type="Pfam" id="PF13596">
    <property type="entry name" value="PAS_10"/>
    <property type="match status" value="1"/>
</dbReference>
<evidence type="ECO:0000256" key="5">
    <source>
        <dbReference type="ARBA" id="ARBA00022691"/>
    </source>
</evidence>
<feature type="domain" description="CheB-type methylesterase" evidence="11">
    <location>
        <begin position="15"/>
        <end position="204"/>
    </location>
</feature>
<dbReference type="InterPro" id="IPR022641">
    <property type="entry name" value="CheR_N"/>
</dbReference>
<reference evidence="13 14" key="1">
    <citation type="submission" date="2016-10" db="EMBL/GenBank/DDBJ databases">
        <authorList>
            <person name="de Groot N.N."/>
        </authorList>
    </citation>
    <scope>NUCLEOTIDE SEQUENCE [LARGE SCALE GENOMIC DNA]</scope>
    <source>
        <strain evidence="13 14">DSM 25186</strain>
    </source>
</reference>
<evidence type="ECO:0000256" key="6">
    <source>
        <dbReference type="PROSITE-ProRule" id="PRU00050"/>
    </source>
</evidence>
<dbReference type="SUPFAM" id="SSF55785">
    <property type="entry name" value="PYP-like sensor domain (PAS domain)"/>
    <property type="match status" value="3"/>
</dbReference>
<dbReference type="Proteomes" id="UP000198510">
    <property type="component" value="Unassembled WGS sequence"/>
</dbReference>
<dbReference type="GO" id="GO:0032259">
    <property type="term" value="P:methylation"/>
    <property type="evidence" value="ECO:0007669"/>
    <property type="project" value="UniProtKB-KW"/>
</dbReference>
<feature type="region of interest" description="Disordered" evidence="8">
    <location>
        <begin position="495"/>
        <end position="524"/>
    </location>
</feature>
<keyword evidence="6" id="KW-0378">Hydrolase</keyword>
<sequence length="1385" mass="157884">MQATEIQNGTPSIKNGQDHIVVGIGASAGGLDAINELFDHLPPRNNISYVIIQHLSPDYKSLMDELLAKHTDIRITVAEDRMLVKPNHIYLIPNKKNLKLQRNRLRLDEKPTGPGPNYVIDVFLESLAREKGPLAIGIILSGTGSDGARGAEAIKRNRGLVLAQDPASAKFDGMPQSAIRTGCVDYVLSPRDMVDKILSHPHADQKLLPAASVPSVAAPTGDVLQQILDVVQRETTHNFSFYKPQTLERRIQKRMQSYNFATPEVYLQFLENHPEEAKQLSQEFLIGVTQFFRDKPAFEAIEEKVIPQIVEEKSPGSTIKVWVAACSTGEEAYTLAMLFSEYLEKNHKTVEVKIFATDMDAHALQIANKAQYPLRIADDVAARRLQRYFVAYDDYYLVHPDLRKMVIFARHNLLHDPPFSHTDLITCRNLLIYMKPELQKKILSNFHFSLNLNGFLMLGASESGAPLQPSMELLDKKWSIYRNNQLSRRYTPITFMRPDTKSPKTNLPAVASQNSGAGQAPRPRKTMEDAFAAAMMEEAGFAGIFVDERFDFVQALGDYKHYVVLPDKSFSRNLLNLLPEELSASLSVAMRKALRLHTKMTCPSIRAKYGTETRSVSMTVIPQPEADPTQGILLILFREEKSAVPDGLAQGEVTEMSRADMLHIAEIEAELKEAKENLQMTVEELETSNEELQSSNEELLSSNEELQSTNEELQSLNEELHSVNAELKEKIRELSELNDDLNNYFNSTDIGQIFVDQNMLIRKYTPAVAQLINIIDSDIGRSISHFSFNIKQGDALLPDIRRAMEERSVVEREVEVQNGRTYQMRIQPYVRKDSSVDGVVVTFVDITRLKQLNQILAGVMDSSLNGIAALECVENEDHEVVDFEWRLLNGAVGTMLGLEQGQLLNKRLRKTLPCFVEDGIFAKLIQVYQEGGSLHTEYHYRHHDTDAWLELVAVQMNRGIALTLNEITQKKKAEEELLDAYREAKEARERLVFLNNELESRVAKRTRELSVSEERFRLMSLATNDAVWDWNMVNNELWWNESFQEKFGEAGQGELATIQEWYSKVHDADRARVMKEINQVINEGYENWTSEYRFRLAEGSYAFVYSRAYLLKDEQGIPYRMLGSLTDVTDLKQVQEELKQSNEKLIRINTDLDNFVYTASHDLKAPIANLEGLMRMLHNKIRTKVSDDDMRLLSMTDRSVMQLKNTIHSLAEVIRVQKDMDENVEQVRFDEILDDVRSDLSDFLHSTHAELHTHFQVEQLYYTRVNLRSVLYNLLSNSLKYRHPERMPDIRVTTEVVDDYVLLSVEDNGLGMTPAQLKKLFTMFRRFHTHVDGTGVGLHMIKRIVENRGGKIEVDSTVQEGTTFRIYLKELTPTQHGLPDEDDAL</sequence>
<dbReference type="Gene3D" id="3.40.50.180">
    <property type="entry name" value="Methylesterase CheB, C-terminal domain"/>
    <property type="match status" value="1"/>
</dbReference>
<dbReference type="SUPFAM" id="SSF52738">
    <property type="entry name" value="Methylesterase CheB, C-terminal domain"/>
    <property type="match status" value="1"/>
</dbReference>
<keyword evidence="6" id="KW-0145">Chemotaxis</keyword>
<dbReference type="Pfam" id="PF01739">
    <property type="entry name" value="CheR"/>
    <property type="match status" value="1"/>
</dbReference>
<dbReference type="GO" id="GO:0006935">
    <property type="term" value="P:chemotaxis"/>
    <property type="evidence" value="ECO:0007669"/>
    <property type="project" value="UniProtKB-UniRule"/>
</dbReference>
<dbReference type="InterPro" id="IPR036097">
    <property type="entry name" value="HisK_dim/P_sf"/>
</dbReference>
<dbReference type="Pfam" id="PF08447">
    <property type="entry name" value="PAS_3"/>
    <property type="match status" value="1"/>
</dbReference>
<dbReference type="STRING" id="1075417.SAMN05421823_11349"/>
<feature type="domain" description="PAC" evidence="10">
    <location>
        <begin position="1088"/>
        <end position="1140"/>
    </location>
</feature>
<dbReference type="Gene3D" id="1.10.155.10">
    <property type="entry name" value="Chemotaxis receptor methyltransferase CheR, N-terminal domain"/>
    <property type="match status" value="1"/>
</dbReference>
<dbReference type="GO" id="GO:0008983">
    <property type="term" value="F:protein-glutamate O-methyltransferase activity"/>
    <property type="evidence" value="ECO:0007669"/>
    <property type="project" value="UniProtKB-EC"/>
</dbReference>
<feature type="coiled-coil region" evidence="7">
    <location>
        <begin position="964"/>
        <end position="1015"/>
    </location>
</feature>
<dbReference type="InterPro" id="IPR013655">
    <property type="entry name" value="PAS_fold_3"/>
</dbReference>
<dbReference type="InterPro" id="IPR029063">
    <property type="entry name" value="SAM-dependent_MTases_sf"/>
</dbReference>
<dbReference type="InterPro" id="IPR000700">
    <property type="entry name" value="PAS-assoc_C"/>
</dbReference>
<dbReference type="EC" id="2.1.1.80" evidence="2"/>
<dbReference type="Gene3D" id="3.40.50.150">
    <property type="entry name" value="Vaccinia Virus protein VP39"/>
    <property type="match status" value="1"/>
</dbReference>
<feature type="active site" evidence="6">
    <location>
        <position position="27"/>
    </location>
</feature>
<evidence type="ECO:0000256" key="4">
    <source>
        <dbReference type="ARBA" id="ARBA00022679"/>
    </source>
</evidence>
<dbReference type="InterPro" id="IPR050903">
    <property type="entry name" value="Bact_Chemotaxis_MeTrfase"/>
</dbReference>
<keyword evidence="7" id="KW-0175">Coiled coil</keyword>
<evidence type="ECO:0000259" key="10">
    <source>
        <dbReference type="PROSITE" id="PS50113"/>
    </source>
</evidence>
<dbReference type="PROSITE" id="PS50123">
    <property type="entry name" value="CHER"/>
    <property type="match status" value="1"/>
</dbReference>
<dbReference type="PANTHER" id="PTHR24422:SF27">
    <property type="entry name" value="PROTEIN-GLUTAMATE O-METHYLTRANSFERASE"/>
    <property type="match status" value="1"/>
</dbReference>
<evidence type="ECO:0000259" key="9">
    <source>
        <dbReference type="PROSITE" id="PS50109"/>
    </source>
</evidence>
<feature type="active site" evidence="6">
    <location>
        <position position="146"/>
    </location>
</feature>
<keyword evidence="4" id="KW-0808">Transferase</keyword>
<dbReference type="Gene3D" id="1.10.287.130">
    <property type="match status" value="1"/>
</dbReference>
<dbReference type="InterPro" id="IPR000014">
    <property type="entry name" value="PAS"/>
</dbReference>
<dbReference type="PANTHER" id="PTHR24422">
    <property type="entry name" value="CHEMOTAXIS PROTEIN METHYLTRANSFERASE"/>
    <property type="match status" value="1"/>
</dbReference>
<dbReference type="InterPro" id="IPR036890">
    <property type="entry name" value="HATPase_C_sf"/>
</dbReference>
<organism evidence="13 14">
    <name type="scientific">Catalinimonas alkaloidigena</name>
    <dbReference type="NCBI Taxonomy" id="1075417"/>
    <lineage>
        <taxon>Bacteria</taxon>
        <taxon>Pseudomonadati</taxon>
        <taxon>Bacteroidota</taxon>
        <taxon>Cytophagia</taxon>
        <taxon>Cytophagales</taxon>
        <taxon>Catalimonadaceae</taxon>
        <taxon>Catalinimonas</taxon>
    </lineage>
</organism>
<dbReference type="PROSITE" id="PS50109">
    <property type="entry name" value="HIS_KIN"/>
    <property type="match status" value="1"/>
</dbReference>
<dbReference type="Pfam" id="PF02518">
    <property type="entry name" value="HATPase_c"/>
    <property type="match status" value="1"/>
</dbReference>
<evidence type="ECO:0000256" key="7">
    <source>
        <dbReference type="SAM" id="Coils"/>
    </source>
</evidence>
<dbReference type="GO" id="GO:0005737">
    <property type="term" value="C:cytoplasm"/>
    <property type="evidence" value="ECO:0007669"/>
    <property type="project" value="InterPro"/>
</dbReference>
<dbReference type="SMART" id="SM00387">
    <property type="entry name" value="HATPase_c"/>
    <property type="match status" value="1"/>
</dbReference>
<evidence type="ECO:0000256" key="2">
    <source>
        <dbReference type="ARBA" id="ARBA00012534"/>
    </source>
</evidence>
<accession>A0A1G9T0J0</accession>
<comment type="catalytic activity">
    <reaction evidence="1">
        <text>L-glutamyl-[protein] + S-adenosyl-L-methionine = [protein]-L-glutamate 5-O-methyl ester + S-adenosyl-L-homocysteine</text>
        <dbReference type="Rhea" id="RHEA:24452"/>
        <dbReference type="Rhea" id="RHEA-COMP:10208"/>
        <dbReference type="Rhea" id="RHEA-COMP:10311"/>
        <dbReference type="ChEBI" id="CHEBI:29973"/>
        <dbReference type="ChEBI" id="CHEBI:57856"/>
        <dbReference type="ChEBI" id="CHEBI:59789"/>
        <dbReference type="ChEBI" id="CHEBI:82795"/>
        <dbReference type="EC" id="2.1.1.80"/>
    </reaction>
</comment>
<dbReference type="Pfam" id="PF03705">
    <property type="entry name" value="CheR_N"/>
    <property type="match status" value="1"/>
</dbReference>
<proteinExistence type="predicted"/>
<dbReference type="EMBL" id="FNFO01000013">
    <property type="protein sequence ID" value="SDM41127.1"/>
    <property type="molecule type" value="Genomic_DNA"/>
</dbReference>
<evidence type="ECO:0000259" key="12">
    <source>
        <dbReference type="PROSITE" id="PS50123"/>
    </source>
</evidence>
<evidence type="ECO:0000313" key="13">
    <source>
        <dbReference type="EMBL" id="SDM41127.1"/>
    </source>
</evidence>
<dbReference type="InterPro" id="IPR000780">
    <property type="entry name" value="CheR_MeTrfase"/>
</dbReference>
<keyword evidence="14" id="KW-1185">Reference proteome</keyword>
<dbReference type="CDD" id="cd00130">
    <property type="entry name" value="PAS"/>
    <property type="match status" value="1"/>
</dbReference>
<dbReference type="NCBIfam" id="TIGR00229">
    <property type="entry name" value="sensory_box"/>
    <property type="match status" value="1"/>
</dbReference>
<dbReference type="SUPFAM" id="SSF55874">
    <property type="entry name" value="ATPase domain of HSP90 chaperone/DNA topoisomerase II/histidine kinase"/>
    <property type="match status" value="1"/>
</dbReference>
<dbReference type="InterPro" id="IPR036804">
    <property type="entry name" value="CheR_N_sf"/>
</dbReference>
<protein>
    <recommendedName>
        <fullName evidence="2">protein-glutamate O-methyltransferase</fullName>
        <ecNumber evidence="2">2.1.1.80</ecNumber>
    </recommendedName>
</protein>
<keyword evidence="5" id="KW-0949">S-adenosyl-L-methionine</keyword>
<dbReference type="GO" id="GO:0008984">
    <property type="term" value="F:protein-glutamate methylesterase activity"/>
    <property type="evidence" value="ECO:0007669"/>
    <property type="project" value="InterPro"/>
</dbReference>
<name>A0A1G9T0J0_9BACT</name>
<dbReference type="SUPFAM" id="SSF47757">
    <property type="entry name" value="Chemotaxis receptor methyltransferase CheR, N-terminal domain"/>
    <property type="match status" value="1"/>
</dbReference>
<dbReference type="Pfam" id="PF01339">
    <property type="entry name" value="CheB_methylest"/>
    <property type="match status" value="1"/>
</dbReference>
<dbReference type="SUPFAM" id="SSF47384">
    <property type="entry name" value="Homodimeric domain of signal transducing histidine kinase"/>
    <property type="match status" value="1"/>
</dbReference>
<gene>
    <name evidence="13" type="ORF">SAMN05421823_11349</name>
</gene>
<dbReference type="GO" id="GO:0000156">
    <property type="term" value="F:phosphorelay response regulator activity"/>
    <property type="evidence" value="ECO:0007669"/>
    <property type="project" value="InterPro"/>
</dbReference>
<evidence type="ECO:0000256" key="8">
    <source>
        <dbReference type="SAM" id="MobiDB-lite"/>
    </source>
</evidence>
<dbReference type="CDD" id="cd16434">
    <property type="entry name" value="CheB-CheR_fusion"/>
    <property type="match status" value="1"/>
</dbReference>
<feature type="domain" description="CheR-type methyltransferase" evidence="12">
    <location>
        <begin position="224"/>
        <end position="463"/>
    </location>
</feature>